<feature type="compositionally biased region" description="Low complexity" evidence="13">
    <location>
        <begin position="82"/>
        <end position="96"/>
    </location>
</feature>
<keyword evidence="9 12" id="KW-0472">Membrane</keyword>
<keyword evidence="8 12" id="KW-1133">Transmembrane helix</keyword>
<dbReference type="InterPro" id="IPR001757">
    <property type="entry name" value="P_typ_ATPase"/>
</dbReference>
<dbReference type="InterPro" id="IPR044492">
    <property type="entry name" value="P_typ_ATPase_HD_dom"/>
</dbReference>
<evidence type="ECO:0000313" key="15">
    <source>
        <dbReference type="EMBL" id="NKY35717.1"/>
    </source>
</evidence>
<dbReference type="SUPFAM" id="SSF81653">
    <property type="entry name" value="Calcium ATPase, transduction domain A"/>
    <property type="match status" value="1"/>
</dbReference>
<dbReference type="SUPFAM" id="SSF56784">
    <property type="entry name" value="HAD-like"/>
    <property type="match status" value="1"/>
</dbReference>
<dbReference type="CDD" id="cd02094">
    <property type="entry name" value="P-type_ATPase_Cu-like"/>
    <property type="match status" value="1"/>
</dbReference>
<feature type="domain" description="HMA" evidence="14">
    <location>
        <begin position="15"/>
        <end position="79"/>
    </location>
</feature>
<evidence type="ECO:0000256" key="11">
    <source>
        <dbReference type="ARBA" id="ARBA00074171"/>
    </source>
</evidence>
<dbReference type="GO" id="GO:0005524">
    <property type="term" value="F:ATP binding"/>
    <property type="evidence" value="ECO:0007669"/>
    <property type="project" value="UniProtKB-UniRule"/>
</dbReference>
<comment type="caution">
    <text evidence="15">The sequence shown here is derived from an EMBL/GenBank/DDBJ whole genome shotgun (WGS) entry which is preliminary data.</text>
</comment>
<feature type="transmembrane region" description="Helical" evidence="12">
    <location>
        <begin position="214"/>
        <end position="234"/>
    </location>
</feature>
<dbReference type="Gene3D" id="3.40.50.1000">
    <property type="entry name" value="HAD superfamily/HAD-like"/>
    <property type="match status" value="1"/>
</dbReference>
<dbReference type="InterPro" id="IPR023214">
    <property type="entry name" value="HAD_sf"/>
</dbReference>
<keyword evidence="6 12" id="KW-0067">ATP-binding</keyword>
<evidence type="ECO:0000256" key="5">
    <source>
        <dbReference type="ARBA" id="ARBA00022741"/>
    </source>
</evidence>
<dbReference type="PANTHER" id="PTHR43520:SF8">
    <property type="entry name" value="P-TYPE CU(+) TRANSPORTER"/>
    <property type="match status" value="1"/>
</dbReference>
<evidence type="ECO:0000259" key="14">
    <source>
        <dbReference type="PROSITE" id="PS50846"/>
    </source>
</evidence>
<dbReference type="PROSITE" id="PS01047">
    <property type="entry name" value="HMA_1"/>
    <property type="match status" value="1"/>
</dbReference>
<organism evidence="15 16">
    <name type="scientific">Nocardia speluncae</name>
    <dbReference type="NCBI Taxonomy" id="419477"/>
    <lineage>
        <taxon>Bacteria</taxon>
        <taxon>Bacillati</taxon>
        <taxon>Actinomycetota</taxon>
        <taxon>Actinomycetes</taxon>
        <taxon>Mycobacteriales</taxon>
        <taxon>Nocardiaceae</taxon>
        <taxon>Nocardia</taxon>
    </lineage>
</organism>
<keyword evidence="7" id="KW-1278">Translocase</keyword>
<evidence type="ECO:0000256" key="3">
    <source>
        <dbReference type="ARBA" id="ARBA00022692"/>
    </source>
</evidence>
<name>A0A846XJM2_9NOCA</name>
<dbReference type="PROSITE" id="PS50846">
    <property type="entry name" value="HMA_2"/>
    <property type="match status" value="1"/>
</dbReference>
<dbReference type="Pfam" id="PF00122">
    <property type="entry name" value="E1-E2_ATPase"/>
    <property type="match status" value="1"/>
</dbReference>
<reference evidence="15 16" key="1">
    <citation type="submission" date="2020-04" db="EMBL/GenBank/DDBJ databases">
        <title>MicrobeNet Type strains.</title>
        <authorList>
            <person name="Nicholson A.C."/>
        </authorList>
    </citation>
    <scope>NUCLEOTIDE SEQUENCE [LARGE SCALE GENOMIC DNA]</scope>
    <source>
        <strain evidence="15 16">DSM 45078</strain>
    </source>
</reference>
<dbReference type="Gene3D" id="2.70.150.10">
    <property type="entry name" value="Calcium-transporting ATPase, cytoplasmic transduction domain A"/>
    <property type="match status" value="1"/>
</dbReference>
<dbReference type="PRINTS" id="PR00943">
    <property type="entry name" value="CUATPASE"/>
</dbReference>
<evidence type="ECO:0000256" key="1">
    <source>
        <dbReference type="ARBA" id="ARBA00004651"/>
    </source>
</evidence>
<comment type="similarity">
    <text evidence="2 12">Belongs to the cation transport ATPase (P-type) (TC 3.A.3) family. Type IB subfamily.</text>
</comment>
<feature type="transmembrane region" description="Helical" evidence="12">
    <location>
        <begin position="394"/>
        <end position="417"/>
    </location>
</feature>
<dbReference type="Gene3D" id="3.40.1110.10">
    <property type="entry name" value="Calcium-transporting ATPase, cytoplasmic domain N"/>
    <property type="match status" value="1"/>
</dbReference>
<dbReference type="InterPro" id="IPR023298">
    <property type="entry name" value="ATPase_P-typ_TM_dom_sf"/>
</dbReference>
<feature type="region of interest" description="Disordered" evidence="13">
    <location>
        <begin position="766"/>
        <end position="790"/>
    </location>
</feature>
<dbReference type="InterPro" id="IPR059000">
    <property type="entry name" value="ATPase_P-type_domA"/>
</dbReference>
<dbReference type="SFLD" id="SFLDS00003">
    <property type="entry name" value="Haloacid_Dehalogenase"/>
    <property type="match status" value="1"/>
</dbReference>
<dbReference type="GO" id="GO:0043682">
    <property type="term" value="F:P-type divalent copper transporter activity"/>
    <property type="evidence" value="ECO:0007669"/>
    <property type="project" value="TreeGrafter"/>
</dbReference>
<dbReference type="PRINTS" id="PR00119">
    <property type="entry name" value="CATATPASE"/>
</dbReference>
<evidence type="ECO:0000256" key="8">
    <source>
        <dbReference type="ARBA" id="ARBA00022989"/>
    </source>
</evidence>
<dbReference type="SUPFAM" id="SSF55008">
    <property type="entry name" value="HMA, heavy metal-associated domain"/>
    <property type="match status" value="1"/>
</dbReference>
<dbReference type="InterPro" id="IPR036412">
    <property type="entry name" value="HAD-like_sf"/>
</dbReference>
<feature type="transmembrane region" description="Helical" evidence="12">
    <location>
        <begin position="135"/>
        <end position="153"/>
    </location>
</feature>
<keyword evidence="16" id="KW-1185">Reference proteome</keyword>
<dbReference type="PANTHER" id="PTHR43520">
    <property type="entry name" value="ATP7, ISOFORM B"/>
    <property type="match status" value="1"/>
</dbReference>
<dbReference type="InterPro" id="IPR036163">
    <property type="entry name" value="HMA_dom_sf"/>
</dbReference>
<dbReference type="InterPro" id="IPR006121">
    <property type="entry name" value="HMA_dom"/>
</dbReference>
<keyword evidence="5 12" id="KW-0547">Nucleotide-binding</keyword>
<dbReference type="FunFam" id="2.70.150.10:FF:000002">
    <property type="entry name" value="Copper-transporting ATPase 1, putative"/>
    <property type="match status" value="1"/>
</dbReference>
<evidence type="ECO:0000313" key="16">
    <source>
        <dbReference type="Proteomes" id="UP000565715"/>
    </source>
</evidence>
<evidence type="ECO:0000256" key="13">
    <source>
        <dbReference type="SAM" id="MobiDB-lite"/>
    </source>
</evidence>
<evidence type="ECO:0000256" key="2">
    <source>
        <dbReference type="ARBA" id="ARBA00006024"/>
    </source>
</evidence>
<dbReference type="InterPro" id="IPR023299">
    <property type="entry name" value="ATPase_P-typ_cyto_dom_N"/>
</dbReference>
<dbReference type="InterPro" id="IPR027256">
    <property type="entry name" value="P-typ_ATPase_IB"/>
</dbReference>
<feature type="transmembrane region" description="Helical" evidence="12">
    <location>
        <begin position="715"/>
        <end position="734"/>
    </location>
</feature>
<dbReference type="NCBIfam" id="TIGR01494">
    <property type="entry name" value="ATPase_P-type"/>
    <property type="match status" value="1"/>
</dbReference>
<gene>
    <name evidence="15" type="ORF">HGA13_21960</name>
</gene>
<protein>
    <recommendedName>
        <fullName evidence="11">Cation-transporting P-type ATPase B</fullName>
    </recommendedName>
</protein>
<dbReference type="NCBIfam" id="TIGR01511">
    <property type="entry name" value="ATPase-IB1_Cu"/>
    <property type="match status" value="1"/>
</dbReference>
<dbReference type="GO" id="GO:0005886">
    <property type="term" value="C:plasma membrane"/>
    <property type="evidence" value="ECO:0007669"/>
    <property type="project" value="UniProtKB-SubCell"/>
</dbReference>
<accession>A0A846XJM2</accession>
<dbReference type="InterPro" id="IPR017969">
    <property type="entry name" value="Heavy-metal-associated_CS"/>
</dbReference>
<evidence type="ECO:0000256" key="12">
    <source>
        <dbReference type="RuleBase" id="RU362081"/>
    </source>
</evidence>
<dbReference type="Proteomes" id="UP000565715">
    <property type="component" value="Unassembled WGS sequence"/>
</dbReference>
<feature type="transmembrane region" description="Helical" evidence="12">
    <location>
        <begin position="112"/>
        <end position="129"/>
    </location>
</feature>
<feature type="transmembrane region" description="Helical" evidence="12">
    <location>
        <begin position="368"/>
        <end position="388"/>
    </location>
</feature>
<dbReference type="SUPFAM" id="SSF81665">
    <property type="entry name" value="Calcium ATPase, transmembrane domain M"/>
    <property type="match status" value="1"/>
</dbReference>
<dbReference type="GO" id="GO:0005507">
    <property type="term" value="F:copper ion binding"/>
    <property type="evidence" value="ECO:0007669"/>
    <property type="project" value="TreeGrafter"/>
</dbReference>
<dbReference type="GO" id="GO:0016887">
    <property type="term" value="F:ATP hydrolysis activity"/>
    <property type="evidence" value="ECO:0007669"/>
    <property type="project" value="InterPro"/>
</dbReference>
<dbReference type="EMBL" id="JAAXOO010000005">
    <property type="protein sequence ID" value="NKY35717.1"/>
    <property type="molecule type" value="Genomic_DNA"/>
</dbReference>
<dbReference type="Pfam" id="PF00403">
    <property type="entry name" value="HMA"/>
    <property type="match status" value="1"/>
</dbReference>
<evidence type="ECO:0000256" key="10">
    <source>
        <dbReference type="ARBA" id="ARBA00049360"/>
    </source>
</evidence>
<dbReference type="Gene3D" id="3.30.70.100">
    <property type="match status" value="1"/>
</dbReference>
<dbReference type="GO" id="GO:0055070">
    <property type="term" value="P:copper ion homeostasis"/>
    <property type="evidence" value="ECO:0007669"/>
    <property type="project" value="TreeGrafter"/>
</dbReference>
<proteinExistence type="inferred from homology"/>
<dbReference type="Pfam" id="PF00702">
    <property type="entry name" value="Hydrolase"/>
    <property type="match status" value="1"/>
</dbReference>
<comment type="subcellular location">
    <subcellularLocation>
        <location evidence="1">Cell membrane</location>
        <topology evidence="1">Multi-pass membrane protein</topology>
    </subcellularLocation>
</comment>
<dbReference type="AlphaFoldDB" id="A0A846XJM2"/>
<dbReference type="InterPro" id="IPR008250">
    <property type="entry name" value="ATPase_P-typ_transduc_dom_A_sf"/>
</dbReference>
<dbReference type="RefSeq" id="WP_068048104.1">
    <property type="nucleotide sequence ID" value="NZ_JAAXOO010000005.1"/>
</dbReference>
<dbReference type="PROSITE" id="PS00154">
    <property type="entry name" value="ATPASE_E1_E2"/>
    <property type="match status" value="1"/>
</dbReference>
<evidence type="ECO:0000256" key="7">
    <source>
        <dbReference type="ARBA" id="ARBA00022967"/>
    </source>
</evidence>
<dbReference type="CDD" id="cd00371">
    <property type="entry name" value="HMA"/>
    <property type="match status" value="1"/>
</dbReference>
<dbReference type="FunFam" id="3.30.70.100:FF:000005">
    <property type="entry name" value="Copper-exporting P-type ATPase A"/>
    <property type="match status" value="1"/>
</dbReference>
<evidence type="ECO:0000256" key="9">
    <source>
        <dbReference type="ARBA" id="ARBA00023136"/>
    </source>
</evidence>
<feature type="region of interest" description="Disordered" evidence="13">
    <location>
        <begin position="82"/>
        <end position="101"/>
    </location>
</feature>
<dbReference type="SFLD" id="SFLDG00002">
    <property type="entry name" value="C1.7:_P-type_atpase_like"/>
    <property type="match status" value="1"/>
</dbReference>
<keyword evidence="4 12" id="KW-0479">Metal-binding</keyword>
<dbReference type="InterPro" id="IPR018303">
    <property type="entry name" value="ATPase_P-typ_P_site"/>
</dbReference>
<comment type="catalytic activity">
    <reaction evidence="10">
        <text>ATP + H2O = ADP + phosphate + H(+)</text>
        <dbReference type="Rhea" id="RHEA:13065"/>
        <dbReference type="ChEBI" id="CHEBI:15377"/>
        <dbReference type="ChEBI" id="CHEBI:15378"/>
        <dbReference type="ChEBI" id="CHEBI:30616"/>
        <dbReference type="ChEBI" id="CHEBI:43474"/>
        <dbReference type="ChEBI" id="CHEBI:456216"/>
    </reaction>
</comment>
<feature type="transmembrane region" description="Helical" evidence="12">
    <location>
        <begin position="173"/>
        <end position="194"/>
    </location>
</feature>
<dbReference type="PROSITE" id="PS01229">
    <property type="entry name" value="COF_2"/>
    <property type="match status" value="1"/>
</dbReference>
<keyword evidence="12" id="KW-1003">Cell membrane</keyword>
<dbReference type="NCBIfam" id="TIGR01525">
    <property type="entry name" value="ATPase-IB_hvy"/>
    <property type="match status" value="1"/>
</dbReference>
<evidence type="ECO:0000256" key="4">
    <source>
        <dbReference type="ARBA" id="ARBA00022723"/>
    </source>
</evidence>
<dbReference type="SFLD" id="SFLDF00027">
    <property type="entry name" value="p-type_atpase"/>
    <property type="match status" value="1"/>
</dbReference>
<evidence type="ECO:0000256" key="6">
    <source>
        <dbReference type="ARBA" id="ARBA00022840"/>
    </source>
</evidence>
<keyword evidence="3 12" id="KW-0812">Transmembrane</keyword>
<sequence length="790" mass="81855">MGAPNDVTSAPSAANQVELAIGGMTCASCANRIERRLNKLDGVTATVNYATEKAKIVYDGGVQQDDLIEAVAQAGYTAQAPEPAASATGSGGSDASAPDDEDAPVRALRNRVIVSAVLAVPVIAMAMIPALQFTYWQWLSLTLAAPVIVWAGLPFHRAAWTNLKHATATMDTLISMGTGAALLWSLYALFFGTAGEPGMTHPFEFTIARGDGAGNIYLEVGAGVITFILLGRYFEARSKRRAGAALRALMELGAKEVSVLRDGREERIGIDQLTVGDRFIVRPGEKIATDGRIVEGSSAVDASMITGESVPVEVGAGDTVVGATVNAGGRLVVEATRVGSDTQLAQMARMVEDAQNGKAQAQRLADRLSGIFVPIVILLAFATFGFWAGTGGALSSAFTAAVAVLIIACPCALGLATPMALMIGTGRGAQLGILIKGPEVLETTRRVDTVVLDKTGTVTTGQMTLIDAIVADGEDTDELLRLAGALENASEHPIAQAIAKGAAERVGDLPTVEDFANLEGLGVQGVVADGDTTRAVLVGRPRLLAEWSQYLPAELEAAMTTASQKGQTAVAVGWDGKARGVLIVADAIKPTSAEAIRQLRELGLTPVLLTGDNATVAAAVAEQVGIDSGPDTVIAEVMPADKVEVVKRLQAEGKSVAMVGDGVNDAAALAQADLGLAMGTGTDVAIEASDLTLVRGDLRAAADAIRLSRKTLRTIKANLFWAFAYNVGALPLAAAGLLNPMLAGAAMAFSSVFVVSNSQRLRRFQAANDSTSEVPTAGDPQPQRRTPVEV</sequence>